<dbReference type="AlphaFoldDB" id="A0A4Q7PCJ8"/>
<accession>A0A4Q7PCJ8</accession>
<proteinExistence type="predicted"/>
<name>A0A4Q7PCJ8_9BACT</name>
<sequence length="150" mass="17523">MNPKDRFYFVEKFVAHLDQTKMPTLKNYLIYSFIVFLFCQCSSKVEVEGIDIEQWKKDRNGCLGWRLNEIEKFRVVKNEFLGKNNQALIKTFGRPDKVELADRSQTFFIYFIEPGPECNTESPNSQPLKVIFRLNAVSRVSEVTISTLDP</sequence>
<reference evidence="1 2" key="1">
    <citation type="submission" date="2019-02" db="EMBL/GenBank/DDBJ databases">
        <title>Genomic Encyclopedia of Archaeal and Bacterial Type Strains, Phase II (KMG-II): from individual species to whole genera.</title>
        <authorList>
            <person name="Goeker M."/>
        </authorList>
    </citation>
    <scope>NUCLEOTIDE SEQUENCE [LARGE SCALE GENOMIC DNA]</scope>
    <source>
        <strain evidence="1 2">DSM 21411</strain>
    </source>
</reference>
<dbReference type="EMBL" id="SGXG01000001">
    <property type="protein sequence ID" value="RZS97438.1"/>
    <property type="molecule type" value="Genomic_DNA"/>
</dbReference>
<evidence type="ECO:0000313" key="2">
    <source>
        <dbReference type="Proteomes" id="UP000292209"/>
    </source>
</evidence>
<keyword evidence="2" id="KW-1185">Reference proteome</keyword>
<organism evidence="1 2">
    <name type="scientific">Cecembia calidifontis</name>
    <dbReference type="NCBI Taxonomy" id="1187080"/>
    <lineage>
        <taxon>Bacteria</taxon>
        <taxon>Pseudomonadati</taxon>
        <taxon>Bacteroidota</taxon>
        <taxon>Cytophagia</taxon>
        <taxon>Cytophagales</taxon>
        <taxon>Cyclobacteriaceae</taxon>
        <taxon>Cecembia</taxon>
    </lineage>
</organism>
<dbReference type="Proteomes" id="UP000292209">
    <property type="component" value="Unassembled WGS sequence"/>
</dbReference>
<comment type="caution">
    <text evidence="1">The sequence shown here is derived from an EMBL/GenBank/DDBJ whole genome shotgun (WGS) entry which is preliminary data.</text>
</comment>
<gene>
    <name evidence="1" type="ORF">BC751_3045</name>
</gene>
<protein>
    <submittedName>
        <fullName evidence="1">Uncharacterized protein</fullName>
    </submittedName>
</protein>
<evidence type="ECO:0000313" key="1">
    <source>
        <dbReference type="EMBL" id="RZS97438.1"/>
    </source>
</evidence>